<dbReference type="Gene3D" id="1.20.1280.50">
    <property type="match status" value="1"/>
</dbReference>
<dbReference type="InterPro" id="IPR036047">
    <property type="entry name" value="F-box-like_dom_sf"/>
</dbReference>
<reference evidence="3" key="1">
    <citation type="submission" date="2021-01" db="EMBL/GenBank/DDBJ databases">
        <authorList>
            <person name="Corre E."/>
            <person name="Pelletier E."/>
            <person name="Niang G."/>
            <person name="Scheremetjew M."/>
            <person name="Finn R."/>
            <person name="Kale V."/>
            <person name="Holt S."/>
            <person name="Cochrane G."/>
            <person name="Meng A."/>
            <person name="Brown T."/>
            <person name="Cohen L."/>
        </authorList>
    </citation>
    <scope>NUCLEOTIDE SEQUENCE</scope>
    <source>
        <strain evidence="3">CCMP645</strain>
    </source>
</reference>
<organism evidence="3">
    <name type="scientific">Chrysotila carterae</name>
    <name type="common">Marine alga</name>
    <name type="synonym">Syracosphaera carterae</name>
    <dbReference type="NCBI Taxonomy" id="13221"/>
    <lineage>
        <taxon>Eukaryota</taxon>
        <taxon>Haptista</taxon>
        <taxon>Haptophyta</taxon>
        <taxon>Prymnesiophyceae</taxon>
        <taxon>Isochrysidales</taxon>
        <taxon>Isochrysidaceae</taxon>
        <taxon>Chrysotila</taxon>
    </lineage>
</organism>
<name>A0A7S4BLV9_CHRCT</name>
<keyword evidence="1" id="KW-0833">Ubl conjugation pathway</keyword>
<sequence length="332" mass="37577">MEVAASCDRPWLALYEPQMGCALAMRIGESARSRQDMDGEEEDELDTRIPLELWLHVCSFLKNDFVAACRLACTCSSLRGLGRHPQIWERWCRDAFPEARGWLPLEGQLRKYCWSWRTMFMLRPRLRLDGIYFISNTKLVRGLPEGRGMKEKDEDFYSPGGKWAIYYRIFKFYPNGMMFAYLCSVQNPVEVRKLAAGVSPARPASLQQKLRGACWGTYSLHEMEDGRVSLQAVVPLRSEDYPRMKPATIGYKLELRAPHAGATNCECVLVDHRCVYDARTNDVKAFDIPNATCVFMPSHAPAAKAKDIWKGCTPMAETDGIFGSAPLPVLSG</sequence>
<dbReference type="SUPFAM" id="SSF81383">
    <property type="entry name" value="F-box domain"/>
    <property type="match status" value="1"/>
</dbReference>
<dbReference type="PANTHER" id="PTHR12874">
    <property type="entry name" value="F-BOX ONLY PROTEIN 48-RELATED"/>
    <property type="match status" value="1"/>
</dbReference>
<dbReference type="AlphaFoldDB" id="A0A7S4BLV9"/>
<dbReference type="InterPro" id="IPR045464">
    <property type="entry name" value="Hrt3/FBXO9_C"/>
</dbReference>
<feature type="domain" description="F-box protein Hrt3/FBXO9 C-terminal" evidence="2">
    <location>
        <begin position="110"/>
        <end position="264"/>
    </location>
</feature>
<proteinExistence type="predicted"/>
<dbReference type="GO" id="GO:0031146">
    <property type="term" value="P:SCF-dependent proteasomal ubiquitin-dependent protein catabolic process"/>
    <property type="evidence" value="ECO:0007669"/>
    <property type="project" value="TreeGrafter"/>
</dbReference>
<dbReference type="Pfam" id="PF19270">
    <property type="entry name" value="FBO_C"/>
    <property type="match status" value="1"/>
</dbReference>
<evidence type="ECO:0000313" key="3">
    <source>
        <dbReference type="EMBL" id="CAE0770105.1"/>
    </source>
</evidence>
<protein>
    <recommendedName>
        <fullName evidence="2">F-box protein Hrt3/FBXO9 C-terminal domain-containing protein</fullName>
    </recommendedName>
</protein>
<accession>A0A7S4BLV9</accession>
<evidence type="ECO:0000256" key="1">
    <source>
        <dbReference type="ARBA" id="ARBA00022786"/>
    </source>
</evidence>
<dbReference type="EMBL" id="HBIZ01035668">
    <property type="protein sequence ID" value="CAE0770105.1"/>
    <property type="molecule type" value="Transcribed_RNA"/>
</dbReference>
<gene>
    <name evidence="3" type="ORF">PCAR00345_LOCUS22717</name>
</gene>
<evidence type="ECO:0000259" key="2">
    <source>
        <dbReference type="Pfam" id="PF19270"/>
    </source>
</evidence>
<dbReference type="GO" id="GO:0005737">
    <property type="term" value="C:cytoplasm"/>
    <property type="evidence" value="ECO:0007669"/>
    <property type="project" value="TreeGrafter"/>
</dbReference>
<dbReference type="GO" id="GO:0019005">
    <property type="term" value="C:SCF ubiquitin ligase complex"/>
    <property type="evidence" value="ECO:0007669"/>
    <property type="project" value="TreeGrafter"/>
</dbReference>
<dbReference type="PANTHER" id="PTHR12874:SF9">
    <property type="entry name" value="F-BOX ONLY PROTEIN 48"/>
    <property type="match status" value="1"/>
</dbReference>